<evidence type="ECO:0000313" key="2">
    <source>
        <dbReference type="EMBL" id="GAA2391674.1"/>
    </source>
</evidence>
<keyword evidence="3" id="KW-1185">Reference proteome</keyword>
<feature type="compositionally biased region" description="Basic and acidic residues" evidence="1">
    <location>
        <begin position="1"/>
        <end position="20"/>
    </location>
</feature>
<dbReference type="EMBL" id="BAAARB010000026">
    <property type="protein sequence ID" value="GAA2391674.1"/>
    <property type="molecule type" value="Genomic_DNA"/>
</dbReference>
<name>A0ABN3I115_9ACTN</name>
<reference evidence="2 3" key="1">
    <citation type="journal article" date="2019" name="Int. J. Syst. Evol. Microbiol.">
        <title>The Global Catalogue of Microorganisms (GCM) 10K type strain sequencing project: providing services to taxonomists for standard genome sequencing and annotation.</title>
        <authorList>
            <consortium name="The Broad Institute Genomics Platform"/>
            <consortium name="The Broad Institute Genome Sequencing Center for Infectious Disease"/>
            <person name="Wu L."/>
            <person name="Ma J."/>
        </authorList>
    </citation>
    <scope>NUCLEOTIDE SEQUENCE [LARGE SCALE GENOMIC DNA]</scope>
    <source>
        <strain evidence="2 3">JCM 16227</strain>
    </source>
</reference>
<gene>
    <name evidence="2" type="ORF">GCM10009855_34440</name>
</gene>
<comment type="caution">
    <text evidence="2">The sequence shown here is derived from an EMBL/GenBank/DDBJ whole genome shotgun (WGS) entry which is preliminary data.</text>
</comment>
<accession>A0ABN3I115</accession>
<sequence>MAGRERRGDGLFESHDRVTGEGEELVGTQCHALHYRTAAMGGSGGRRVTRSSDLWCDDRLPRPARIRRSRPLHTVWTCTVIRFIAL</sequence>
<evidence type="ECO:0000313" key="3">
    <source>
        <dbReference type="Proteomes" id="UP001501170"/>
    </source>
</evidence>
<proteinExistence type="predicted"/>
<dbReference type="Proteomes" id="UP001501170">
    <property type="component" value="Unassembled WGS sequence"/>
</dbReference>
<organism evidence="2 3">
    <name type="scientific">Gordonia cholesterolivorans</name>
    <dbReference type="NCBI Taxonomy" id="559625"/>
    <lineage>
        <taxon>Bacteria</taxon>
        <taxon>Bacillati</taxon>
        <taxon>Actinomycetota</taxon>
        <taxon>Actinomycetes</taxon>
        <taxon>Mycobacteriales</taxon>
        <taxon>Gordoniaceae</taxon>
        <taxon>Gordonia</taxon>
    </lineage>
</organism>
<evidence type="ECO:0000256" key="1">
    <source>
        <dbReference type="SAM" id="MobiDB-lite"/>
    </source>
</evidence>
<feature type="region of interest" description="Disordered" evidence="1">
    <location>
        <begin position="1"/>
        <end position="22"/>
    </location>
</feature>
<protein>
    <submittedName>
        <fullName evidence="2">Uncharacterized protein</fullName>
    </submittedName>
</protein>